<feature type="transmembrane region" description="Helical" evidence="2">
    <location>
        <begin position="216"/>
        <end position="234"/>
    </location>
</feature>
<dbReference type="InterPro" id="IPR000620">
    <property type="entry name" value="EamA_dom"/>
</dbReference>
<dbReference type="PANTHER" id="PTHR22911:SF76">
    <property type="entry name" value="EAMA DOMAIN-CONTAINING PROTEIN"/>
    <property type="match status" value="1"/>
</dbReference>
<feature type="domain" description="EamA" evidence="3">
    <location>
        <begin position="20"/>
        <end position="147"/>
    </location>
</feature>
<dbReference type="EMBL" id="BAAALS010000030">
    <property type="protein sequence ID" value="GAA1771216.1"/>
    <property type="molecule type" value="Genomic_DNA"/>
</dbReference>
<sequence>MIHGVSPQRPHVASFTALGIAVVAISSSGPLIAYAAAPALAIAFWRNAMAVGLQAPWAVARRRELVALARAPHRREGLFCLLAGVALAGHFATWVPSAKLTSVATATALVATQPVWQGVIAAAQGKRLPVPTWVGIGLAVCGAVAITGADLHADGTAVLGDILALAGAVLAAAYTAFGERARVTTSTTAYTTVCYTACGLILLTVCLVGGVPLTGYPATAWVALAAITLGPQLLGHSLLSYALRRIAATTISLVVLLEVPGAALLGWVWLDQRPGLASLPGVVLLVGGVVLVLSADRRAARRVPVPDPPPLGIVPDQRPTAELLASHNAEASAGSAARRDG</sequence>
<dbReference type="Pfam" id="PF00892">
    <property type="entry name" value="EamA"/>
    <property type="match status" value="2"/>
</dbReference>
<protein>
    <submittedName>
        <fullName evidence="4">DMT family transporter</fullName>
    </submittedName>
</protein>
<comment type="caution">
    <text evidence="4">The sequence shown here is derived from an EMBL/GenBank/DDBJ whole genome shotgun (WGS) entry which is preliminary data.</text>
</comment>
<accession>A0ABN2L0J2</accession>
<feature type="transmembrane region" description="Helical" evidence="2">
    <location>
        <begin position="12"/>
        <end position="33"/>
    </location>
</feature>
<dbReference type="InterPro" id="IPR037185">
    <property type="entry name" value="EmrE-like"/>
</dbReference>
<evidence type="ECO:0000256" key="1">
    <source>
        <dbReference type="ARBA" id="ARBA00007362"/>
    </source>
</evidence>
<proteinExistence type="inferred from homology"/>
<feature type="transmembrane region" description="Helical" evidence="2">
    <location>
        <begin position="78"/>
        <end position="97"/>
    </location>
</feature>
<organism evidence="4 5">
    <name type="scientific">Luedemannella helvata</name>
    <dbReference type="NCBI Taxonomy" id="349315"/>
    <lineage>
        <taxon>Bacteria</taxon>
        <taxon>Bacillati</taxon>
        <taxon>Actinomycetota</taxon>
        <taxon>Actinomycetes</taxon>
        <taxon>Micromonosporales</taxon>
        <taxon>Micromonosporaceae</taxon>
        <taxon>Luedemannella</taxon>
    </lineage>
</organism>
<dbReference type="SUPFAM" id="SSF103481">
    <property type="entry name" value="Multidrug resistance efflux transporter EmrE"/>
    <property type="match status" value="2"/>
</dbReference>
<evidence type="ECO:0000313" key="4">
    <source>
        <dbReference type="EMBL" id="GAA1771216.1"/>
    </source>
</evidence>
<comment type="similarity">
    <text evidence="1">Belongs to the EamA transporter family.</text>
</comment>
<keyword evidence="2" id="KW-1133">Transmembrane helix</keyword>
<dbReference type="PANTHER" id="PTHR22911">
    <property type="entry name" value="ACYL-MALONYL CONDENSING ENZYME-RELATED"/>
    <property type="match status" value="1"/>
</dbReference>
<dbReference type="Proteomes" id="UP001500655">
    <property type="component" value="Unassembled WGS sequence"/>
</dbReference>
<keyword evidence="2" id="KW-0812">Transmembrane</keyword>
<keyword evidence="5" id="KW-1185">Reference proteome</keyword>
<feature type="transmembrane region" description="Helical" evidence="2">
    <location>
        <begin position="155"/>
        <end position="177"/>
    </location>
</feature>
<evidence type="ECO:0000313" key="5">
    <source>
        <dbReference type="Proteomes" id="UP001500655"/>
    </source>
</evidence>
<keyword evidence="2" id="KW-0472">Membrane</keyword>
<evidence type="ECO:0000256" key="2">
    <source>
        <dbReference type="SAM" id="Phobius"/>
    </source>
</evidence>
<feature type="transmembrane region" description="Helical" evidence="2">
    <location>
        <begin position="246"/>
        <end position="270"/>
    </location>
</feature>
<evidence type="ECO:0000259" key="3">
    <source>
        <dbReference type="Pfam" id="PF00892"/>
    </source>
</evidence>
<name>A0ABN2L0J2_9ACTN</name>
<feature type="transmembrane region" description="Helical" evidence="2">
    <location>
        <begin position="276"/>
        <end position="295"/>
    </location>
</feature>
<feature type="transmembrane region" description="Helical" evidence="2">
    <location>
        <begin position="103"/>
        <end position="123"/>
    </location>
</feature>
<feature type="transmembrane region" description="Helical" evidence="2">
    <location>
        <begin position="130"/>
        <end position="149"/>
    </location>
</feature>
<feature type="transmembrane region" description="Helical" evidence="2">
    <location>
        <begin position="189"/>
        <end position="210"/>
    </location>
</feature>
<gene>
    <name evidence="4" type="ORF">GCM10009681_48330</name>
</gene>
<reference evidence="4 5" key="1">
    <citation type="journal article" date="2019" name="Int. J. Syst. Evol. Microbiol.">
        <title>The Global Catalogue of Microorganisms (GCM) 10K type strain sequencing project: providing services to taxonomists for standard genome sequencing and annotation.</title>
        <authorList>
            <consortium name="The Broad Institute Genomics Platform"/>
            <consortium name="The Broad Institute Genome Sequencing Center for Infectious Disease"/>
            <person name="Wu L."/>
            <person name="Ma J."/>
        </authorList>
    </citation>
    <scope>NUCLEOTIDE SEQUENCE [LARGE SCALE GENOMIC DNA]</scope>
    <source>
        <strain evidence="4 5">JCM 13249</strain>
    </source>
</reference>
<feature type="domain" description="EamA" evidence="3">
    <location>
        <begin position="159"/>
        <end position="293"/>
    </location>
</feature>